<dbReference type="Gene3D" id="2.150.10.10">
    <property type="entry name" value="Serralysin-like metalloprotease, C-terminal"/>
    <property type="match status" value="3"/>
</dbReference>
<dbReference type="Pfam" id="PF00353">
    <property type="entry name" value="HemolysinCabind"/>
    <property type="match status" value="4"/>
</dbReference>
<dbReference type="PRINTS" id="PR00313">
    <property type="entry name" value="CABNDNGRPT"/>
</dbReference>
<dbReference type="InterPro" id="IPR018511">
    <property type="entry name" value="Hemolysin-typ_Ca-bd_CS"/>
</dbReference>
<keyword evidence="5" id="KW-1185">Reference proteome</keyword>
<dbReference type="PANTHER" id="PTHR38340:SF1">
    <property type="entry name" value="S-LAYER PROTEIN"/>
    <property type="match status" value="1"/>
</dbReference>
<evidence type="ECO:0000256" key="3">
    <source>
        <dbReference type="SAM" id="MobiDB-lite"/>
    </source>
</evidence>
<evidence type="ECO:0000313" key="5">
    <source>
        <dbReference type="Proteomes" id="UP000193396"/>
    </source>
</evidence>
<sequence length="1719" mass="172883">AIALDIDAGLTDAGEVLSVTVSTIPEGATLSAGTVNPDGTVTLTSDELNGLTITPPADFSGSFDLGVTATSTDGTDTASVSDTVSVSVEGEADAPTLDVADATGTEDGAIALDIDAGLTDSGEVLSVTVSNIPEGATLSAGTVNPDGSVTLTADELDGLTITPPADFSGSFDLGLTATSTDGADTTAVSDTVSLQVNPIADAPTLSISIGEGTATGTDSSTGQNDFVDDGGFNHQGTDGNETYVIDRDLNINENFDLRGGDDDVVLNGDTNQGNNIRLGDGNDSLTINGDIGQSSALDGGSGDDVLYLGKPSTSYSLQNFTANQGVINTQIIDLDTGQMLTVNQIEAISFGDGVVVGNTDLVQSSETGSIAYPVTIDAALTDADGSETLSINVTGLPENATLSAGTLNPDSSWTLEPAELDGLTLTTPSDFRGSIDLTVTATSTDGTDTQSVSTTQSITVEDQADAPNLVVAASSGTEDSAIALDIDAALTDSGEVLSVTVSNIPEGATLSAGTVNPDGTVTLAAAELDGLTITPPANYSGSFDLEITATSTDGSDTATTSDTLNVSVTGTADAPTLDVTDATGTEDTAIALDIDAGLTDAGEVLSVTITNIPEGASLSAGTINPDGTVTLTADELNGLTITPPVDFSGSFDLGVTATSTDGTDSASITQSLTVEIESDSAPDAVVFGTNRPDVINTGSGNDTIYAGNGPDTVNAGAGDDTIFGGNGTDILGGGEGNDTLIGGHGNDTLDGGEGTDILLGGQSNDLLTGSGSDQLYGENNSDEIRYTVDLSSNPIGIVDGGSGNDTLKLYLTTEQLAAEGVRDALQMLNQHIDSGNNNSITLDALALKVDGIETLEIHVDGIVVDIDDISTASAEPTLATSDASGNEDTAIALDINAGLSDNSDVLSITISNIPGGATLSAGIVNPNGTVTLTTDELDDLTITPAADYSGSFDLKVTATSTEGDGTASVSETLSINVAGVADSPTLNLTDTSGNGHGPINIDIDAGLSDSSELLSVTISDIPDGATFNNGNVNLDGTLTLTADQLDGLSITPPDGCVDNFELSITATAIDGSDSTSVNGTLNIDITNTPGYIAHGTWWSDHIEMGDGGDLIYAYSGNDTVLAGGGDDTVYGDSGHDVIEGQSGDDTLYGGSGADTLDGGDGTDILAGGSWNDSLTGSGADRLYGESENDELNYTVDLTSDGVGVVDGGWHYDVLKLHLTSDQLNSDGVRDALQALKSHVDSGSSESITLDALRLTIDDIETVEIYLDGEIVAIDALPVPAPSLNVGLPGIVLEDASTPLTIDVGVLAPDQLLEVTIEGLTSEQTLSAGVLNPDGSWTLTGDELAGLTVTALEPGSNLLQVTATVNDPISGTSNSSLAEINLEVLNVADAPLLNLGLPGIVLENSATPLTIDVGVLASGELLEVTIEGLTSEQTLSAGVLNPDGSWTLTGDELTGLTITALEPGSGLLQVTATVNDPITGTSNSSLAEINLEVLNVADAPLLNLGLPGLVVEDSASPLTIDVGVLAPGELLEVTVEGLTSGQSLSAGELNPDGSWSLTGDDLAGLTITALEPGSGTLQVTATVSDPITGTSNSSLAEINLEVLNVADAPTIDIEIPSIALEDSPTPLTITVGDLALTEELSVTIDGVDNGATLNSGTLNPDGSYSLELADLVGLTITPETADDLHLTVTASVNDSSTATNAEASATIDIDVVSNPIDPLI</sequence>
<dbReference type="STRING" id="1293890.TALK_21095"/>
<dbReference type="Proteomes" id="UP000193396">
    <property type="component" value="Unassembled WGS sequence"/>
</dbReference>
<protein>
    <recommendedName>
        <fullName evidence="6">Cadherin domain-containing protein</fullName>
    </recommendedName>
</protein>
<dbReference type="GO" id="GO:0005509">
    <property type="term" value="F:calcium ion binding"/>
    <property type="evidence" value="ECO:0007669"/>
    <property type="project" value="InterPro"/>
</dbReference>
<organism evidence="4 5">
    <name type="scientific">Thalassospira alkalitolerans</name>
    <dbReference type="NCBI Taxonomy" id="1293890"/>
    <lineage>
        <taxon>Bacteria</taxon>
        <taxon>Pseudomonadati</taxon>
        <taxon>Pseudomonadota</taxon>
        <taxon>Alphaproteobacteria</taxon>
        <taxon>Rhodospirillales</taxon>
        <taxon>Thalassospiraceae</taxon>
        <taxon>Thalassospira</taxon>
    </lineage>
</organism>
<dbReference type="GO" id="GO:0005576">
    <property type="term" value="C:extracellular region"/>
    <property type="evidence" value="ECO:0007669"/>
    <property type="project" value="UniProtKB-SubCell"/>
</dbReference>
<evidence type="ECO:0000256" key="1">
    <source>
        <dbReference type="ARBA" id="ARBA00004613"/>
    </source>
</evidence>
<comment type="caution">
    <text evidence="4">The sequence shown here is derived from an EMBL/GenBank/DDBJ whole genome shotgun (WGS) entry which is preliminary data.</text>
</comment>
<feature type="region of interest" description="Disordered" evidence="3">
    <location>
        <begin position="210"/>
        <end position="239"/>
    </location>
</feature>
<dbReference type="PROSITE" id="PS00330">
    <property type="entry name" value="HEMOLYSIN_CALCIUM"/>
    <property type="match status" value="6"/>
</dbReference>
<reference evidence="4 5" key="1">
    <citation type="submission" date="2014-03" db="EMBL/GenBank/DDBJ databases">
        <title>The draft genome sequence of Thalassospira alkalitolerans JCM 18968.</title>
        <authorList>
            <person name="Lai Q."/>
            <person name="Shao Z."/>
        </authorList>
    </citation>
    <scope>NUCLEOTIDE SEQUENCE [LARGE SCALE GENOMIC DNA]</scope>
    <source>
        <strain evidence="4 5">JCM 18968</strain>
    </source>
</reference>
<dbReference type="EMBL" id="JFKB01000029">
    <property type="protein sequence ID" value="OSQ42802.1"/>
    <property type="molecule type" value="Genomic_DNA"/>
</dbReference>
<evidence type="ECO:0000256" key="2">
    <source>
        <dbReference type="ARBA" id="ARBA00022525"/>
    </source>
</evidence>
<dbReference type="InterPro" id="IPR001343">
    <property type="entry name" value="Hemolysn_Ca-bd"/>
</dbReference>
<name>A0A1Y2L5Q0_9PROT</name>
<keyword evidence="2" id="KW-0964">Secreted</keyword>
<dbReference type="InterPro" id="IPR011049">
    <property type="entry name" value="Serralysin-like_metalloprot_C"/>
</dbReference>
<evidence type="ECO:0008006" key="6">
    <source>
        <dbReference type="Google" id="ProtNLM"/>
    </source>
</evidence>
<dbReference type="InterPro" id="IPR050557">
    <property type="entry name" value="RTX_toxin/Mannuronan_C5-epim"/>
</dbReference>
<feature type="compositionally biased region" description="Polar residues" evidence="3">
    <location>
        <begin position="214"/>
        <end position="224"/>
    </location>
</feature>
<dbReference type="OrthoDB" id="7875798at2"/>
<evidence type="ECO:0000313" key="4">
    <source>
        <dbReference type="EMBL" id="OSQ42802.1"/>
    </source>
</evidence>
<dbReference type="PANTHER" id="PTHR38340">
    <property type="entry name" value="S-LAYER PROTEIN"/>
    <property type="match status" value="1"/>
</dbReference>
<dbReference type="Gene3D" id="2.160.20.160">
    <property type="match status" value="1"/>
</dbReference>
<dbReference type="RefSeq" id="WP_139833902.1">
    <property type="nucleotide sequence ID" value="NZ_JFKB01000029.1"/>
</dbReference>
<proteinExistence type="predicted"/>
<dbReference type="SUPFAM" id="SSF51120">
    <property type="entry name" value="beta-Roll"/>
    <property type="match status" value="2"/>
</dbReference>
<comment type="subcellular location">
    <subcellularLocation>
        <location evidence="1">Secreted</location>
    </subcellularLocation>
</comment>
<gene>
    <name evidence="4" type="ORF">TALK_21095</name>
</gene>
<accession>A0A1Y2L5Q0</accession>
<feature type="non-terminal residue" evidence="4">
    <location>
        <position position="1"/>
    </location>
</feature>